<accession>A0ABW4PTX9</accession>
<dbReference type="InterPro" id="IPR013249">
    <property type="entry name" value="RNA_pol_sigma70_r4_t2"/>
</dbReference>
<dbReference type="InterPro" id="IPR036388">
    <property type="entry name" value="WH-like_DNA-bd_sf"/>
</dbReference>
<comment type="similarity">
    <text evidence="1">Belongs to the sigma-70 factor family. ECF subfamily.</text>
</comment>
<evidence type="ECO:0000259" key="5">
    <source>
        <dbReference type="Pfam" id="PF04542"/>
    </source>
</evidence>
<dbReference type="PANTHER" id="PTHR47756">
    <property type="entry name" value="BLL6612 PROTEIN-RELATED"/>
    <property type="match status" value="1"/>
</dbReference>
<proteinExistence type="inferred from homology"/>
<dbReference type="Pfam" id="PF04542">
    <property type="entry name" value="Sigma70_r2"/>
    <property type="match status" value="1"/>
</dbReference>
<dbReference type="RefSeq" id="WP_137769170.1">
    <property type="nucleotide sequence ID" value="NZ_BAAAIS010000002.1"/>
</dbReference>
<dbReference type="SUPFAM" id="SSF88946">
    <property type="entry name" value="Sigma2 domain of RNA polymerase sigma factors"/>
    <property type="match status" value="1"/>
</dbReference>
<keyword evidence="3" id="KW-0731">Sigma factor</keyword>
<feature type="domain" description="RNA polymerase sigma factor 70 region 4 type 2" evidence="6">
    <location>
        <begin position="136"/>
        <end position="187"/>
    </location>
</feature>
<dbReference type="Gene3D" id="1.10.10.10">
    <property type="entry name" value="Winged helix-like DNA-binding domain superfamily/Winged helix DNA-binding domain"/>
    <property type="match status" value="1"/>
</dbReference>
<dbReference type="InterPro" id="IPR013324">
    <property type="entry name" value="RNA_pol_sigma_r3/r4-like"/>
</dbReference>
<keyword evidence="9" id="KW-1185">Reference proteome</keyword>
<keyword evidence="4" id="KW-0804">Transcription</keyword>
<dbReference type="EMBL" id="JBHUFL010000002">
    <property type="protein sequence ID" value="MFD1834284.1"/>
    <property type="molecule type" value="Genomic_DNA"/>
</dbReference>
<dbReference type="InterPro" id="IPR013325">
    <property type="entry name" value="RNA_pol_sigma_r2"/>
</dbReference>
<dbReference type="InterPro" id="IPR046531">
    <property type="entry name" value="DUF6596"/>
</dbReference>
<dbReference type="Pfam" id="PF08281">
    <property type="entry name" value="Sigma70_r4_2"/>
    <property type="match status" value="1"/>
</dbReference>
<dbReference type="Proteomes" id="UP001597280">
    <property type="component" value="Unassembled WGS sequence"/>
</dbReference>
<evidence type="ECO:0000313" key="8">
    <source>
        <dbReference type="EMBL" id="MFD1834284.1"/>
    </source>
</evidence>
<organism evidence="8 9">
    <name type="scientific">Brachybacterium rhamnosum</name>
    <dbReference type="NCBI Taxonomy" id="173361"/>
    <lineage>
        <taxon>Bacteria</taxon>
        <taxon>Bacillati</taxon>
        <taxon>Actinomycetota</taxon>
        <taxon>Actinomycetes</taxon>
        <taxon>Micrococcales</taxon>
        <taxon>Dermabacteraceae</taxon>
        <taxon>Brachybacterium</taxon>
    </lineage>
</organism>
<dbReference type="Gene3D" id="1.10.1740.10">
    <property type="match status" value="1"/>
</dbReference>
<feature type="domain" description="RNA polymerase sigma-70 region 2" evidence="5">
    <location>
        <begin position="37"/>
        <end position="87"/>
    </location>
</feature>
<comment type="caution">
    <text evidence="8">The sequence shown here is derived from an EMBL/GenBank/DDBJ whole genome shotgun (WGS) entry which is preliminary data.</text>
</comment>
<evidence type="ECO:0000259" key="7">
    <source>
        <dbReference type="Pfam" id="PF20239"/>
    </source>
</evidence>
<keyword evidence="2" id="KW-0805">Transcription regulation</keyword>
<name>A0ABW4PTX9_9MICO</name>
<gene>
    <name evidence="8" type="ORF">ACFSDA_04260</name>
</gene>
<evidence type="ECO:0000256" key="3">
    <source>
        <dbReference type="ARBA" id="ARBA00023082"/>
    </source>
</evidence>
<evidence type="ECO:0000259" key="6">
    <source>
        <dbReference type="Pfam" id="PF08281"/>
    </source>
</evidence>
<dbReference type="PANTHER" id="PTHR47756:SF2">
    <property type="entry name" value="BLL6612 PROTEIN"/>
    <property type="match status" value="1"/>
</dbReference>
<reference evidence="9" key="1">
    <citation type="journal article" date="2019" name="Int. J. Syst. Evol. Microbiol.">
        <title>The Global Catalogue of Microorganisms (GCM) 10K type strain sequencing project: providing services to taxonomists for standard genome sequencing and annotation.</title>
        <authorList>
            <consortium name="The Broad Institute Genomics Platform"/>
            <consortium name="The Broad Institute Genome Sequencing Center for Infectious Disease"/>
            <person name="Wu L."/>
            <person name="Ma J."/>
        </authorList>
    </citation>
    <scope>NUCLEOTIDE SEQUENCE [LARGE SCALE GENOMIC DNA]</scope>
    <source>
        <strain evidence="9">JCM 11650</strain>
    </source>
</reference>
<dbReference type="InterPro" id="IPR007627">
    <property type="entry name" value="RNA_pol_sigma70_r2"/>
</dbReference>
<evidence type="ECO:0000256" key="1">
    <source>
        <dbReference type="ARBA" id="ARBA00010641"/>
    </source>
</evidence>
<protein>
    <submittedName>
        <fullName evidence="8">RNA polymerase sigma factor</fullName>
    </submittedName>
</protein>
<feature type="domain" description="DUF6596" evidence="7">
    <location>
        <begin position="205"/>
        <end position="305"/>
    </location>
</feature>
<evidence type="ECO:0000256" key="2">
    <source>
        <dbReference type="ARBA" id="ARBA00023015"/>
    </source>
</evidence>
<evidence type="ECO:0000313" key="9">
    <source>
        <dbReference type="Proteomes" id="UP001597280"/>
    </source>
</evidence>
<sequence>MRGPTGAPADRAAVDRAVAAAHRDHWAAVLAATAGAVRDLDLAEDATAEAFAQALEQWARDGVPERPGAWLTVTARRRALDARRREQTLRRKLPLLLWDTGGGADGGAADGGTSDGDPRVIDESEVVVRDERLRLLFLCAHPALAPESRVALVLRLVLGLSTEEIAAAFLVPVPTMGARLTRAKRRIALSGIPCRVPEPEELPGRLTAVLDAISLVLAAGHTAPAGERHDRPDLVGEAVRLLELLKRLLPGQGEVHGLLAQALLVQARAGTRTDAEGLPVPLDAQDRTRWDRSAVDRADELVLDALRGGHRGPYLLQGAIAAARCVPERAEDVDGDEVVELYDHLLRHWPGPMVQLNRTVARARRGDDPTLLLAELDGVAEDLADYRPFHVARAELLRVAGREEESAAATQEALRCPGNAAEDALLRRGAGPSPLP</sequence>
<evidence type="ECO:0000256" key="4">
    <source>
        <dbReference type="ARBA" id="ARBA00023163"/>
    </source>
</evidence>
<dbReference type="SUPFAM" id="SSF88659">
    <property type="entry name" value="Sigma3 and sigma4 domains of RNA polymerase sigma factors"/>
    <property type="match status" value="1"/>
</dbReference>
<dbReference type="Pfam" id="PF20239">
    <property type="entry name" value="DUF6596"/>
    <property type="match status" value="1"/>
</dbReference>